<protein>
    <submittedName>
        <fullName evidence="2">Replication initiation protein</fullName>
    </submittedName>
</protein>
<gene>
    <name evidence="2" type="ORF">I2F25_12975</name>
</gene>
<proteinExistence type="predicted"/>
<comment type="caution">
    <text evidence="2">The sequence shown here is derived from an EMBL/GenBank/DDBJ whole genome shotgun (WGS) entry which is preliminary data.</text>
</comment>
<dbReference type="RefSeq" id="WP_325776339.1">
    <property type="nucleotide sequence ID" value="NZ_VTDN01000023.1"/>
</dbReference>
<evidence type="ECO:0000259" key="1">
    <source>
        <dbReference type="Pfam" id="PF08708"/>
    </source>
</evidence>
<sequence>MKNIQLSDFFNNLAHKPYCSDELLYGLKIRPKTTAIKMQYIQGNQPCMLHYFFFDLDRPEAVMAWHDENLPTPYWTAQNPKNGHAHICYKLEIPLCTSEFGSQKAIAYASKVQAGLANKLGADVGYSHLITKNPFHQDWRIEFWSEQAYTLDYLADFVELPKKLTKKQEQLGLGRNCTLFNNVRKWAYKAIREHRGSSYDFWHAEVLKHCHEANNAFLDPLPFSEIKATAKSISTYCWKNDAYCYQEFIERQRIKGKLGAEKANRTKSANTLGGKARSKTYDNLRKKALFMSLNGYKNTQISELLGVSRRTIINWIKLKDHTN</sequence>
<keyword evidence="3" id="KW-1185">Reference proteome</keyword>
<dbReference type="InterPro" id="IPR014820">
    <property type="entry name" value="PriCT_1"/>
</dbReference>
<dbReference type="EMBL" id="VTDN01000023">
    <property type="protein sequence ID" value="MEB5477934.1"/>
    <property type="molecule type" value="Genomic_DNA"/>
</dbReference>
<dbReference type="Proteomes" id="UP001339883">
    <property type="component" value="Unassembled WGS sequence"/>
</dbReference>
<dbReference type="Pfam" id="PF13384">
    <property type="entry name" value="HTH_23"/>
    <property type="match status" value="1"/>
</dbReference>
<reference evidence="2 3" key="1">
    <citation type="submission" date="2019-08" db="EMBL/GenBank/DDBJ databases">
        <title>Five species of Acinetobacter isolated from floral nectar and animal pollinators.</title>
        <authorList>
            <person name="Hendry T.A."/>
        </authorList>
    </citation>
    <scope>NUCLEOTIDE SEQUENCE [LARGE SCALE GENOMIC DNA]</scope>
    <source>
        <strain evidence="2 3">MD18.27</strain>
    </source>
</reference>
<feature type="domain" description="Primase C-terminal 1" evidence="1">
    <location>
        <begin position="173"/>
        <end position="238"/>
    </location>
</feature>
<organism evidence="2 3">
    <name type="scientific">Acinetobacter pollinis</name>
    <dbReference type="NCBI Taxonomy" id="2605270"/>
    <lineage>
        <taxon>Bacteria</taxon>
        <taxon>Pseudomonadati</taxon>
        <taxon>Pseudomonadota</taxon>
        <taxon>Gammaproteobacteria</taxon>
        <taxon>Moraxellales</taxon>
        <taxon>Moraxellaceae</taxon>
        <taxon>Acinetobacter</taxon>
    </lineage>
</organism>
<dbReference type="Gene3D" id="1.10.340.50">
    <property type="match status" value="1"/>
</dbReference>
<dbReference type="Pfam" id="PF03090">
    <property type="entry name" value="Replicase"/>
    <property type="match status" value="1"/>
</dbReference>
<accession>A0ABU6DXN7</accession>
<dbReference type="SUPFAM" id="SSF46689">
    <property type="entry name" value="Homeodomain-like"/>
    <property type="match status" value="1"/>
</dbReference>
<dbReference type="Pfam" id="PF08708">
    <property type="entry name" value="PriCT_1"/>
    <property type="match status" value="1"/>
</dbReference>
<name>A0ABU6DXN7_9GAMM</name>
<evidence type="ECO:0000313" key="3">
    <source>
        <dbReference type="Proteomes" id="UP001339883"/>
    </source>
</evidence>
<dbReference type="InterPro" id="IPR009057">
    <property type="entry name" value="Homeodomain-like_sf"/>
</dbReference>
<dbReference type="InterPro" id="IPR004322">
    <property type="entry name" value="Plasmid_replicase_bac"/>
</dbReference>
<evidence type="ECO:0000313" key="2">
    <source>
        <dbReference type="EMBL" id="MEB5477934.1"/>
    </source>
</evidence>